<evidence type="ECO:0000313" key="3">
    <source>
        <dbReference type="Proteomes" id="UP000593567"/>
    </source>
</evidence>
<comment type="caution">
    <text evidence="2">The sequence shown here is derived from an EMBL/GenBank/DDBJ whole genome shotgun (WGS) entry which is preliminary data.</text>
</comment>
<dbReference type="PANTHER" id="PTHR47385:SF14">
    <property type="entry name" value="TRANSGELIN"/>
    <property type="match status" value="1"/>
</dbReference>
<dbReference type="InterPro" id="IPR000557">
    <property type="entry name" value="Calponin_repeat"/>
</dbReference>
<gene>
    <name evidence="2" type="ORF">EB796_023833</name>
</gene>
<dbReference type="OrthoDB" id="21595at2759"/>
<accession>A0A7J7IVI2</accession>
<comment type="similarity">
    <text evidence="1">Belongs to the calponin family.</text>
</comment>
<dbReference type="PROSITE" id="PS01052">
    <property type="entry name" value="CALPONIN_1"/>
    <property type="match status" value="1"/>
</dbReference>
<name>A0A7J7IVI2_BUGNE</name>
<proteinExistence type="inferred from homology"/>
<dbReference type="PANTHER" id="PTHR47385">
    <property type="entry name" value="CALPONIN"/>
    <property type="match status" value="1"/>
</dbReference>
<evidence type="ECO:0000313" key="2">
    <source>
        <dbReference type="EMBL" id="KAF6017850.1"/>
    </source>
</evidence>
<dbReference type="InterPro" id="IPR050606">
    <property type="entry name" value="Calponin-like"/>
</dbReference>
<keyword evidence="3" id="KW-1185">Reference proteome</keyword>
<dbReference type="EMBL" id="VXIV02003354">
    <property type="protein sequence ID" value="KAF6017850.1"/>
    <property type="molecule type" value="Genomic_DNA"/>
</dbReference>
<organism evidence="2 3">
    <name type="scientific">Bugula neritina</name>
    <name type="common">Brown bryozoan</name>
    <name type="synonym">Sertularia neritina</name>
    <dbReference type="NCBI Taxonomy" id="10212"/>
    <lineage>
        <taxon>Eukaryota</taxon>
        <taxon>Metazoa</taxon>
        <taxon>Spiralia</taxon>
        <taxon>Lophotrochozoa</taxon>
        <taxon>Bryozoa</taxon>
        <taxon>Gymnolaemata</taxon>
        <taxon>Cheilostomatida</taxon>
        <taxon>Flustrina</taxon>
        <taxon>Buguloidea</taxon>
        <taxon>Bugulidae</taxon>
        <taxon>Bugula</taxon>
    </lineage>
</organism>
<dbReference type="PROSITE" id="PS51122">
    <property type="entry name" value="CALPONIN_2"/>
    <property type="match status" value="1"/>
</dbReference>
<dbReference type="GO" id="GO:0007015">
    <property type="term" value="P:actin filament organization"/>
    <property type="evidence" value="ECO:0007669"/>
    <property type="project" value="TreeGrafter"/>
</dbReference>
<dbReference type="AlphaFoldDB" id="A0A7J7IVI2"/>
<dbReference type="GO" id="GO:0015629">
    <property type="term" value="C:actin cytoskeleton"/>
    <property type="evidence" value="ECO:0007669"/>
    <property type="project" value="TreeGrafter"/>
</dbReference>
<dbReference type="Proteomes" id="UP000593567">
    <property type="component" value="Unassembled WGS sequence"/>
</dbReference>
<dbReference type="Pfam" id="PF00402">
    <property type="entry name" value="Calponin"/>
    <property type="match status" value="1"/>
</dbReference>
<evidence type="ECO:0000256" key="1">
    <source>
        <dbReference type="ARBA" id="ARBA00009631"/>
    </source>
</evidence>
<sequence>MFLMFIIKASAKNWDGPMLGPKMATKNEREFTEEQIRAGRDSHIGLQAGYNKGATQSGINMGNTRHIVD</sequence>
<dbReference type="GO" id="GO:0051015">
    <property type="term" value="F:actin filament binding"/>
    <property type="evidence" value="ECO:0007669"/>
    <property type="project" value="TreeGrafter"/>
</dbReference>
<reference evidence="2" key="1">
    <citation type="submission" date="2020-06" db="EMBL/GenBank/DDBJ databases">
        <title>Draft genome of Bugula neritina, a colonial animal packing powerful symbionts and potential medicines.</title>
        <authorList>
            <person name="Rayko M."/>
        </authorList>
    </citation>
    <scope>NUCLEOTIDE SEQUENCE [LARGE SCALE GENOMIC DNA]</scope>
    <source>
        <strain evidence="2">Kwan_BN1</strain>
    </source>
</reference>
<protein>
    <submittedName>
        <fullName evidence="2">TAGLN3</fullName>
    </submittedName>
</protein>